<dbReference type="InterPro" id="IPR018197">
    <property type="entry name" value="Glycerate_kinase_RE-like"/>
</dbReference>
<evidence type="ECO:0000256" key="2">
    <source>
        <dbReference type="ARBA" id="ARBA00022679"/>
    </source>
</evidence>
<dbReference type="Proteomes" id="UP000189627">
    <property type="component" value="Chromosome 2"/>
</dbReference>
<dbReference type="Gene3D" id="3.90.1510.10">
    <property type="entry name" value="Glycerate kinase, domain 2"/>
    <property type="match status" value="1"/>
</dbReference>
<evidence type="ECO:0000313" key="5">
    <source>
        <dbReference type="EMBL" id="AQV97487.1"/>
    </source>
</evidence>
<keyword evidence="3 4" id="KW-0418">Kinase</keyword>
<keyword evidence="2 4" id="KW-0808">Transferase</keyword>
<dbReference type="PANTHER" id="PTHR21599:SF0">
    <property type="entry name" value="GLYCERATE KINASE"/>
    <property type="match status" value="1"/>
</dbReference>
<evidence type="ECO:0000256" key="3">
    <source>
        <dbReference type="ARBA" id="ARBA00022777"/>
    </source>
</evidence>
<dbReference type="EMBL" id="CP017758">
    <property type="protein sequence ID" value="AQV97487.1"/>
    <property type="molecule type" value="Genomic_DNA"/>
</dbReference>
<organism evidence="5 6">
    <name type="scientific">Cupriavidus necator</name>
    <name type="common">Alcaligenes eutrophus</name>
    <name type="synonym">Ralstonia eutropha</name>
    <dbReference type="NCBI Taxonomy" id="106590"/>
    <lineage>
        <taxon>Bacteria</taxon>
        <taxon>Pseudomonadati</taxon>
        <taxon>Pseudomonadota</taxon>
        <taxon>Betaproteobacteria</taxon>
        <taxon>Burkholderiales</taxon>
        <taxon>Burkholderiaceae</taxon>
        <taxon>Cupriavidus</taxon>
    </lineage>
</organism>
<dbReference type="PIRSF" id="PIRSF006078">
    <property type="entry name" value="GlxK"/>
    <property type="match status" value="1"/>
</dbReference>
<dbReference type="RefSeq" id="WP_078199851.1">
    <property type="nucleotide sequence ID" value="NZ_CP017758.1"/>
</dbReference>
<protein>
    <submittedName>
        <fullName evidence="5">Glycerate kinase</fullName>
    </submittedName>
</protein>
<dbReference type="Pfam" id="PF02595">
    <property type="entry name" value="Gly_kinase"/>
    <property type="match status" value="1"/>
</dbReference>
<dbReference type="InterPro" id="IPR004381">
    <property type="entry name" value="Glycerate_kinase"/>
</dbReference>
<dbReference type="InterPro" id="IPR018193">
    <property type="entry name" value="Glyc_kinase_flavodox-like_fold"/>
</dbReference>
<evidence type="ECO:0000313" key="6">
    <source>
        <dbReference type="Proteomes" id="UP000189627"/>
    </source>
</evidence>
<name>A0A1U9UYL2_CUPNE</name>
<dbReference type="OrthoDB" id="9774290at2"/>
<dbReference type="KEGG" id="cuh:BJN34_26855"/>
<dbReference type="PANTHER" id="PTHR21599">
    <property type="entry name" value="GLYCERATE KINASE"/>
    <property type="match status" value="1"/>
</dbReference>
<dbReference type="SUPFAM" id="SSF110738">
    <property type="entry name" value="Glycerate kinase I"/>
    <property type="match status" value="1"/>
</dbReference>
<gene>
    <name evidence="5" type="ORF">BJN34_26855</name>
</gene>
<sequence>MMTDTAGLKVLVAPDSFKGSLSAAAVADRIRAGIRRAVPDADVTLAPIADGGEGTAEVLAATLPGVWEDVIATDANGERKTVPYFRSSTREFGDLAIFEVAEVVGLPQAVVEPGLRTTRGVGEVIRAIAERGVDTIAIGLGGSSTNDAGAGLLAETGFRFTDAAGNALWPCLDTLDAISAATYQLPAQFGGVRLIGLSDVNSPLCGPDGATFVFGPQKGVRDLAAADAKLGRFAQRCAVAVGRDLADAEGSGAAGGIGFALRLLGAEMVSGAAFVLGAAGIDAGLGAFDWVITGEGRSDAQTMMGKGPAMIARMAREAGVPVTLLSGAIEPDAALAEAFDGCISIQQGPVSLSVAMANAAALLEDAAFQLARCYSAASRRGTRRN</sequence>
<evidence type="ECO:0000256" key="1">
    <source>
        <dbReference type="ARBA" id="ARBA00006284"/>
    </source>
</evidence>
<dbReference type="NCBIfam" id="TIGR00045">
    <property type="entry name" value="glycerate kinase"/>
    <property type="match status" value="1"/>
</dbReference>
<proteinExistence type="inferred from homology"/>
<comment type="similarity">
    <text evidence="1 4">Belongs to the glycerate kinase type-1 family.</text>
</comment>
<evidence type="ECO:0000256" key="4">
    <source>
        <dbReference type="PIRNR" id="PIRNR006078"/>
    </source>
</evidence>
<reference evidence="6" key="1">
    <citation type="submission" date="2017-02" db="EMBL/GenBank/DDBJ databases">
        <title>Complete genome sequence of Cupriavidus necator strain NH9, a 3-chlorobenzoate degrader.</title>
        <authorList>
            <person name="Moriuchi R."/>
            <person name="Dohra H."/>
            <person name="Ogawa N."/>
        </authorList>
    </citation>
    <scope>NUCLEOTIDE SEQUENCE [LARGE SCALE GENOMIC DNA]</scope>
    <source>
        <strain evidence="6">NH9</strain>
    </source>
</reference>
<dbReference type="GO" id="GO:0008887">
    <property type="term" value="F:glycerate kinase activity"/>
    <property type="evidence" value="ECO:0007669"/>
    <property type="project" value="UniProtKB-UniRule"/>
</dbReference>
<accession>A0A1U9UYL2</accession>
<dbReference type="Gene3D" id="3.40.50.10350">
    <property type="entry name" value="Glycerate kinase, domain 1"/>
    <property type="match status" value="1"/>
</dbReference>
<dbReference type="InterPro" id="IPR036129">
    <property type="entry name" value="Glycerate_kinase_sf"/>
</dbReference>
<dbReference type="AlphaFoldDB" id="A0A1U9UYL2"/>
<dbReference type="GO" id="GO:0031388">
    <property type="term" value="P:organic acid phosphorylation"/>
    <property type="evidence" value="ECO:0007669"/>
    <property type="project" value="UniProtKB-UniRule"/>
</dbReference>